<protein>
    <submittedName>
        <fullName evidence="1">Uncharacterized protein</fullName>
    </submittedName>
</protein>
<comment type="caution">
    <text evidence="1">The sequence shown here is derived from an EMBL/GenBank/DDBJ whole genome shotgun (WGS) entry which is preliminary data.</text>
</comment>
<sequence>MKLVSFYGTPHMSPMGPGNRRQDLFLRLNRDQSYEIDLESIHYFSQIVPLSVSRIQDTKSSYFITKVITTSLHK</sequence>
<name>A0ACC0W089_9STRA</name>
<reference evidence="1 2" key="1">
    <citation type="journal article" date="2022" name="bioRxiv">
        <title>The genome of the oomycete Peronosclerospora sorghi, a cosmopolitan pathogen of maize and sorghum, is inflated with dispersed pseudogenes.</title>
        <authorList>
            <person name="Fletcher K."/>
            <person name="Martin F."/>
            <person name="Isakeit T."/>
            <person name="Cavanaugh K."/>
            <person name="Magill C."/>
            <person name="Michelmore R."/>
        </authorList>
    </citation>
    <scope>NUCLEOTIDE SEQUENCE [LARGE SCALE GENOMIC DNA]</scope>
    <source>
        <strain evidence="1">P6</strain>
    </source>
</reference>
<dbReference type="Proteomes" id="UP001163321">
    <property type="component" value="Chromosome 5"/>
</dbReference>
<organism evidence="1 2">
    <name type="scientific">Peronosclerospora sorghi</name>
    <dbReference type="NCBI Taxonomy" id="230839"/>
    <lineage>
        <taxon>Eukaryota</taxon>
        <taxon>Sar</taxon>
        <taxon>Stramenopiles</taxon>
        <taxon>Oomycota</taxon>
        <taxon>Peronosporomycetes</taxon>
        <taxon>Peronosporales</taxon>
        <taxon>Peronosporaceae</taxon>
        <taxon>Peronosclerospora</taxon>
    </lineage>
</organism>
<dbReference type="EMBL" id="CM047584">
    <property type="protein sequence ID" value="KAI9912172.1"/>
    <property type="molecule type" value="Genomic_DNA"/>
</dbReference>
<evidence type="ECO:0000313" key="1">
    <source>
        <dbReference type="EMBL" id="KAI9912172.1"/>
    </source>
</evidence>
<accession>A0ACC0W089</accession>
<gene>
    <name evidence="1" type="ORF">PsorP6_009279</name>
</gene>
<evidence type="ECO:0000313" key="2">
    <source>
        <dbReference type="Proteomes" id="UP001163321"/>
    </source>
</evidence>
<proteinExistence type="predicted"/>
<keyword evidence="2" id="KW-1185">Reference proteome</keyword>